<organism evidence="2 3">
    <name type="scientific">Anopheles maculatus</name>
    <dbReference type="NCBI Taxonomy" id="74869"/>
    <lineage>
        <taxon>Eukaryota</taxon>
        <taxon>Metazoa</taxon>
        <taxon>Ecdysozoa</taxon>
        <taxon>Arthropoda</taxon>
        <taxon>Hexapoda</taxon>
        <taxon>Insecta</taxon>
        <taxon>Pterygota</taxon>
        <taxon>Neoptera</taxon>
        <taxon>Endopterygota</taxon>
        <taxon>Diptera</taxon>
        <taxon>Nematocera</taxon>
        <taxon>Culicoidea</taxon>
        <taxon>Culicidae</taxon>
        <taxon>Anophelinae</taxon>
        <taxon>Anopheles</taxon>
        <taxon>Anopheles maculatus group</taxon>
    </lineage>
</organism>
<feature type="domain" description="Fibronectin type-III" evidence="1">
    <location>
        <begin position="3"/>
        <end position="110"/>
    </location>
</feature>
<dbReference type="InterPro" id="IPR050713">
    <property type="entry name" value="RTP_Phos/Ushers"/>
</dbReference>
<sequence>PEAPAGIKALTLTADSILVSWLPPAHPNGIITHYTVYGKDHGKKGSPKRTDFDARTTHYNIVRVDETGRPSMFEVRGLSENNKYDFWVTASTAKGEGDPTMVVSQTTSSRAPAKIASFSRLLKV</sequence>
<reference evidence="3" key="1">
    <citation type="submission" date="2013-09" db="EMBL/GenBank/DDBJ databases">
        <title>The Genome Sequence of Anopheles maculatus species B.</title>
        <authorList>
            <consortium name="The Broad Institute Genomics Platform"/>
            <person name="Neafsey D.E."/>
            <person name="Besansky N."/>
            <person name="Howell P."/>
            <person name="Walton C."/>
            <person name="Young S.K."/>
            <person name="Zeng Q."/>
            <person name="Gargeya S."/>
            <person name="Fitzgerald M."/>
            <person name="Haas B."/>
            <person name="Abouelleil A."/>
            <person name="Allen A.W."/>
            <person name="Alvarado L."/>
            <person name="Arachchi H.M."/>
            <person name="Berlin A.M."/>
            <person name="Chapman S.B."/>
            <person name="Gainer-Dewar J."/>
            <person name="Goldberg J."/>
            <person name="Griggs A."/>
            <person name="Gujja S."/>
            <person name="Hansen M."/>
            <person name="Howarth C."/>
            <person name="Imamovic A."/>
            <person name="Ireland A."/>
            <person name="Larimer J."/>
            <person name="McCowan C."/>
            <person name="Murphy C."/>
            <person name="Pearson M."/>
            <person name="Poon T.W."/>
            <person name="Priest M."/>
            <person name="Roberts A."/>
            <person name="Saif S."/>
            <person name="Shea T."/>
            <person name="Sisk P."/>
            <person name="Sykes S."/>
            <person name="Wortman J."/>
            <person name="Nusbaum C."/>
            <person name="Birren B."/>
        </authorList>
    </citation>
    <scope>NUCLEOTIDE SEQUENCE [LARGE SCALE GENOMIC DNA]</scope>
    <source>
        <strain evidence="3">maculatus3</strain>
    </source>
</reference>
<accession>A0A182TBT5</accession>
<dbReference type="PROSITE" id="PS50853">
    <property type="entry name" value="FN3"/>
    <property type="match status" value="1"/>
</dbReference>
<dbReference type="PANTHER" id="PTHR46957">
    <property type="entry name" value="CYTOKINE RECEPTOR"/>
    <property type="match status" value="1"/>
</dbReference>
<dbReference type="PANTHER" id="PTHR46957:SF3">
    <property type="entry name" value="CYTOKINE RECEPTOR"/>
    <property type="match status" value="1"/>
</dbReference>
<dbReference type="SMART" id="SM00060">
    <property type="entry name" value="FN3"/>
    <property type="match status" value="1"/>
</dbReference>
<dbReference type="CDD" id="cd00063">
    <property type="entry name" value="FN3"/>
    <property type="match status" value="1"/>
</dbReference>
<dbReference type="AlphaFoldDB" id="A0A182TBT5"/>
<dbReference type="GO" id="GO:0016020">
    <property type="term" value="C:membrane"/>
    <property type="evidence" value="ECO:0007669"/>
    <property type="project" value="UniProtKB-SubCell"/>
</dbReference>
<keyword evidence="3" id="KW-1185">Reference proteome</keyword>
<dbReference type="VEuPathDB" id="VectorBase:AMAM023673"/>
<dbReference type="Pfam" id="PF00041">
    <property type="entry name" value="fn3"/>
    <property type="match status" value="1"/>
</dbReference>
<dbReference type="PRINTS" id="PR00014">
    <property type="entry name" value="FNTYPEIII"/>
</dbReference>
<evidence type="ECO:0000259" key="1">
    <source>
        <dbReference type="PROSITE" id="PS50853"/>
    </source>
</evidence>
<protein>
    <submittedName>
        <fullName evidence="2">Fibronectin type-III domain-containing protein</fullName>
    </submittedName>
</protein>
<name>A0A182TBT5_9DIPT</name>
<dbReference type="EnsemblMetazoa" id="AMAM023673-RA">
    <property type="protein sequence ID" value="AMAM023673-PA"/>
    <property type="gene ID" value="AMAM023673"/>
</dbReference>
<dbReference type="SUPFAM" id="SSF49265">
    <property type="entry name" value="Fibronectin type III"/>
    <property type="match status" value="1"/>
</dbReference>
<evidence type="ECO:0000313" key="2">
    <source>
        <dbReference type="EnsemblMetazoa" id="AMAM023673-PA"/>
    </source>
</evidence>
<evidence type="ECO:0000313" key="3">
    <source>
        <dbReference type="Proteomes" id="UP000075901"/>
    </source>
</evidence>
<proteinExistence type="predicted"/>
<dbReference type="InterPro" id="IPR013783">
    <property type="entry name" value="Ig-like_fold"/>
</dbReference>
<dbReference type="Proteomes" id="UP000075901">
    <property type="component" value="Unassembled WGS sequence"/>
</dbReference>
<dbReference type="Gene3D" id="2.60.40.10">
    <property type="entry name" value="Immunoglobulins"/>
    <property type="match status" value="1"/>
</dbReference>
<dbReference type="InterPro" id="IPR036116">
    <property type="entry name" value="FN3_sf"/>
</dbReference>
<dbReference type="InterPro" id="IPR003961">
    <property type="entry name" value="FN3_dom"/>
</dbReference>
<reference evidence="2" key="2">
    <citation type="submission" date="2020-05" db="UniProtKB">
        <authorList>
            <consortium name="EnsemblMetazoa"/>
        </authorList>
    </citation>
    <scope>IDENTIFICATION</scope>
    <source>
        <strain evidence="2">maculatus3</strain>
    </source>
</reference>